<name>A0A4Q2EJT3_9ACTN</name>
<dbReference type="SUPFAM" id="SSF51695">
    <property type="entry name" value="PLC-like phosphodiesterases"/>
    <property type="match status" value="1"/>
</dbReference>
<organism evidence="2 3">
    <name type="scientific">Propioniciclava flava</name>
    <dbReference type="NCBI Taxonomy" id="2072026"/>
    <lineage>
        <taxon>Bacteria</taxon>
        <taxon>Bacillati</taxon>
        <taxon>Actinomycetota</taxon>
        <taxon>Actinomycetes</taxon>
        <taxon>Propionibacteriales</taxon>
        <taxon>Propionibacteriaceae</taxon>
        <taxon>Propioniciclava</taxon>
    </lineage>
</organism>
<dbReference type="Pfam" id="PF03009">
    <property type="entry name" value="GDPD"/>
    <property type="match status" value="1"/>
</dbReference>
<dbReference type="InterPro" id="IPR030395">
    <property type="entry name" value="GP_PDE_dom"/>
</dbReference>
<dbReference type="Proteomes" id="UP000290624">
    <property type="component" value="Unassembled WGS sequence"/>
</dbReference>
<dbReference type="GO" id="GO:0006629">
    <property type="term" value="P:lipid metabolic process"/>
    <property type="evidence" value="ECO:0007669"/>
    <property type="project" value="InterPro"/>
</dbReference>
<comment type="caution">
    <text evidence="2">The sequence shown here is derived from an EMBL/GenBank/DDBJ whole genome shotgun (WGS) entry which is preliminary data.</text>
</comment>
<gene>
    <name evidence="2" type="ORF">C1706_01440</name>
</gene>
<sequence>MPADAHSYFEVPFAALAHRGGFSPGVPPELENTLRAFTAARALGFRYLETDVHATRDGHLIAFHDDRLDRVTDATGLIAELPYAEVSRARIAGSEPIPTLSDLLDALPDARFNIDIKHPGAITPLVETLRSHGAFDRVCVGSFTTSSIRAFRQATAGRVATAASPSEVAGFALPGVRRWWPLSADAFQMPMLVPGSRVRLLTPGLIAAAHARGARVHVWTINDRATMERLLDLGVDGIVSDDLVMLKDAVTRRGLWEDES</sequence>
<dbReference type="AlphaFoldDB" id="A0A4Q2EJT3"/>
<proteinExistence type="predicted"/>
<feature type="domain" description="GP-PDE" evidence="1">
    <location>
        <begin position="14"/>
        <end position="250"/>
    </location>
</feature>
<evidence type="ECO:0000259" key="1">
    <source>
        <dbReference type="PROSITE" id="PS51704"/>
    </source>
</evidence>
<reference evidence="2 3" key="1">
    <citation type="submission" date="2018-01" db="EMBL/GenBank/DDBJ databases">
        <title>Lactibacter flavus gen. nov., sp. nov., a novel bacterium of the family Propionibacteriaceae isolated from raw milk and dairy products.</title>
        <authorList>
            <person name="Wenning M."/>
            <person name="Breitenwieser F."/>
            <person name="Huptas C."/>
            <person name="von Neubeck M."/>
            <person name="Busse H.-J."/>
            <person name="Scherer S."/>
        </authorList>
    </citation>
    <scope>NUCLEOTIDE SEQUENCE [LARGE SCALE GENOMIC DNA]</scope>
    <source>
        <strain evidence="2 3">VG341</strain>
    </source>
</reference>
<evidence type="ECO:0000313" key="3">
    <source>
        <dbReference type="Proteomes" id="UP000290624"/>
    </source>
</evidence>
<dbReference type="PANTHER" id="PTHR43805:SF1">
    <property type="entry name" value="GP-PDE DOMAIN-CONTAINING PROTEIN"/>
    <property type="match status" value="1"/>
</dbReference>
<evidence type="ECO:0000313" key="2">
    <source>
        <dbReference type="EMBL" id="RXW33453.1"/>
    </source>
</evidence>
<dbReference type="CDD" id="cd08561">
    <property type="entry name" value="GDPD_cytoplasmic_ScUgpQ2_like"/>
    <property type="match status" value="1"/>
</dbReference>
<keyword evidence="3" id="KW-1185">Reference proteome</keyword>
<dbReference type="InterPro" id="IPR017946">
    <property type="entry name" value="PLC-like_Pdiesterase_TIM-brl"/>
</dbReference>
<accession>A0A4Q2EJT3</accession>
<dbReference type="PANTHER" id="PTHR43805">
    <property type="entry name" value="GLYCEROPHOSPHORYL DIESTER PHOSPHODIESTERASE"/>
    <property type="match status" value="1"/>
</dbReference>
<dbReference type="RefSeq" id="WP_129457418.1">
    <property type="nucleotide sequence ID" value="NZ_PPCV01000001.1"/>
</dbReference>
<protein>
    <submittedName>
        <fullName evidence="2">Glycerophosphodiester phosphodiesterase</fullName>
    </submittedName>
</protein>
<dbReference type="OrthoDB" id="5241788at2"/>
<dbReference type="GO" id="GO:0008081">
    <property type="term" value="F:phosphoric diester hydrolase activity"/>
    <property type="evidence" value="ECO:0007669"/>
    <property type="project" value="InterPro"/>
</dbReference>
<dbReference type="EMBL" id="PPCV01000001">
    <property type="protein sequence ID" value="RXW33453.1"/>
    <property type="molecule type" value="Genomic_DNA"/>
</dbReference>
<dbReference type="Gene3D" id="3.20.20.190">
    <property type="entry name" value="Phosphatidylinositol (PI) phosphodiesterase"/>
    <property type="match status" value="1"/>
</dbReference>
<dbReference type="PROSITE" id="PS51704">
    <property type="entry name" value="GP_PDE"/>
    <property type="match status" value="1"/>
</dbReference>